<proteinExistence type="predicted"/>
<dbReference type="Proteomes" id="UP000776164">
    <property type="component" value="Unassembled WGS sequence"/>
</dbReference>
<dbReference type="RefSeq" id="WP_205109247.1">
    <property type="nucleotide sequence ID" value="NZ_BAAAHT010000004.1"/>
</dbReference>
<comment type="caution">
    <text evidence="1">The sequence shown here is derived from an EMBL/GenBank/DDBJ whole genome shotgun (WGS) entry which is preliminary data.</text>
</comment>
<protein>
    <recommendedName>
        <fullName evidence="3">MarR family transcriptional regulator</fullName>
    </recommendedName>
</protein>
<sequence length="335" mass="36275">MPTSTITESDAVEVLVAAGFDVSARPHERRGVDLLVSRDGETAVVDVKVRQKTIYEWDALRLLENAHERVLIVVPIASRGLIDAAKRDRRLGVVSLGNRLVIWNRKEIHSPDAIAKTHAPTVPGRRRNPWGRWAIMRAYLLNEKPRSQLELAEEAGVTQSAVSKSNSILEGLVVRSPSGWRATDRLALWHAFMAEYAGPGGITTYWYGLDAVTDQSNSVAAAGASAGVQILVSGDSAADQLAPWRVPARAVVYAASGMALGKLGFAQTTDERATLTFTVPTDHTIWATAASWSQRGDISTVDPVIAAWDVRRTGGPDADEAIERIRDLVLTGGRS</sequence>
<reference evidence="1 2" key="1">
    <citation type="submission" date="2021-01" db="EMBL/GenBank/DDBJ databases">
        <title>Sequencing the genomes of 1000 actinobacteria strains.</title>
        <authorList>
            <person name="Klenk H.-P."/>
        </authorList>
    </citation>
    <scope>NUCLEOTIDE SEQUENCE [LARGE SCALE GENOMIC DNA]</scope>
    <source>
        <strain evidence="1 2">DSM 13057</strain>
    </source>
</reference>
<gene>
    <name evidence="1" type="ORF">JOE66_002107</name>
</gene>
<dbReference type="EMBL" id="JAFBBU010000001">
    <property type="protein sequence ID" value="MBM7472473.1"/>
    <property type="molecule type" value="Genomic_DNA"/>
</dbReference>
<name>A0ABS2L5Z9_9MICO</name>
<evidence type="ECO:0008006" key="3">
    <source>
        <dbReference type="Google" id="ProtNLM"/>
    </source>
</evidence>
<dbReference type="SUPFAM" id="SSF52980">
    <property type="entry name" value="Restriction endonuclease-like"/>
    <property type="match status" value="1"/>
</dbReference>
<accession>A0ABS2L5Z9</accession>
<evidence type="ECO:0000313" key="1">
    <source>
        <dbReference type="EMBL" id="MBM7472473.1"/>
    </source>
</evidence>
<dbReference type="CDD" id="cd00090">
    <property type="entry name" value="HTH_ARSR"/>
    <property type="match status" value="1"/>
</dbReference>
<keyword evidence="2" id="KW-1185">Reference proteome</keyword>
<dbReference type="InterPro" id="IPR011335">
    <property type="entry name" value="Restrct_endonuc-II-like"/>
</dbReference>
<organism evidence="1 2">
    <name type="scientific">Subtercola frigoramans</name>
    <dbReference type="NCBI Taxonomy" id="120298"/>
    <lineage>
        <taxon>Bacteria</taxon>
        <taxon>Bacillati</taxon>
        <taxon>Actinomycetota</taxon>
        <taxon>Actinomycetes</taxon>
        <taxon>Micrococcales</taxon>
        <taxon>Microbacteriaceae</taxon>
        <taxon>Subtercola</taxon>
    </lineage>
</organism>
<evidence type="ECO:0000313" key="2">
    <source>
        <dbReference type="Proteomes" id="UP000776164"/>
    </source>
</evidence>
<dbReference type="InterPro" id="IPR011991">
    <property type="entry name" value="ArsR-like_HTH"/>
</dbReference>